<dbReference type="AlphaFoldDB" id="A0A6A2XEJ9"/>
<reference evidence="3" key="1">
    <citation type="submission" date="2019-09" db="EMBL/GenBank/DDBJ databases">
        <title>Draft genome information of white flower Hibiscus syriacus.</title>
        <authorList>
            <person name="Kim Y.-M."/>
        </authorList>
    </citation>
    <scope>NUCLEOTIDE SEQUENCE [LARGE SCALE GENOMIC DNA]</scope>
    <source>
        <strain evidence="3">YM2019G1</strain>
    </source>
</reference>
<feature type="repeat" description="PPR" evidence="2">
    <location>
        <begin position="264"/>
        <end position="298"/>
    </location>
</feature>
<dbReference type="InterPro" id="IPR051222">
    <property type="entry name" value="PPR/CCM1_RNA-binding"/>
</dbReference>
<feature type="repeat" description="PPR" evidence="2">
    <location>
        <begin position="152"/>
        <end position="186"/>
    </location>
</feature>
<evidence type="ECO:0000313" key="4">
    <source>
        <dbReference type="Proteomes" id="UP000436088"/>
    </source>
</evidence>
<dbReference type="Pfam" id="PF13041">
    <property type="entry name" value="PPR_2"/>
    <property type="match status" value="1"/>
</dbReference>
<dbReference type="PANTHER" id="PTHR47942:SF16">
    <property type="entry name" value="PENTATRICOPEPTIDE REPEAT DOMAIN CONTAINING PROTEIN-RELATED"/>
    <property type="match status" value="1"/>
</dbReference>
<dbReference type="Gene3D" id="1.25.40.10">
    <property type="entry name" value="Tetratricopeptide repeat domain"/>
    <property type="match status" value="3"/>
</dbReference>
<evidence type="ECO:0000256" key="2">
    <source>
        <dbReference type="PROSITE-ProRule" id="PRU00708"/>
    </source>
</evidence>
<feature type="repeat" description="PPR" evidence="2">
    <location>
        <begin position="229"/>
        <end position="263"/>
    </location>
</feature>
<keyword evidence="1" id="KW-0677">Repeat</keyword>
<dbReference type="Proteomes" id="UP000436088">
    <property type="component" value="Unassembled WGS sequence"/>
</dbReference>
<feature type="repeat" description="PPR" evidence="2">
    <location>
        <begin position="299"/>
        <end position="333"/>
    </location>
</feature>
<dbReference type="EMBL" id="VEPZ02001421">
    <property type="protein sequence ID" value="KAE8674211.1"/>
    <property type="molecule type" value="Genomic_DNA"/>
</dbReference>
<comment type="caution">
    <text evidence="3">The sequence shown here is derived from an EMBL/GenBank/DDBJ whole genome shotgun (WGS) entry which is preliminary data.</text>
</comment>
<dbReference type="PROSITE" id="PS51375">
    <property type="entry name" value="PPR"/>
    <property type="match status" value="4"/>
</dbReference>
<proteinExistence type="predicted"/>
<gene>
    <name evidence="3" type="ORF">F3Y22_tig00111769pilonHSYRG00593</name>
</gene>
<dbReference type="InterPro" id="IPR011990">
    <property type="entry name" value="TPR-like_helical_dom_sf"/>
</dbReference>
<accession>A0A6A2XEJ9</accession>
<keyword evidence="4" id="KW-1185">Reference proteome</keyword>
<evidence type="ECO:0000313" key="3">
    <source>
        <dbReference type="EMBL" id="KAE8674211.1"/>
    </source>
</evidence>
<organism evidence="3 4">
    <name type="scientific">Hibiscus syriacus</name>
    <name type="common">Rose of Sharon</name>
    <dbReference type="NCBI Taxonomy" id="106335"/>
    <lineage>
        <taxon>Eukaryota</taxon>
        <taxon>Viridiplantae</taxon>
        <taxon>Streptophyta</taxon>
        <taxon>Embryophyta</taxon>
        <taxon>Tracheophyta</taxon>
        <taxon>Spermatophyta</taxon>
        <taxon>Magnoliopsida</taxon>
        <taxon>eudicotyledons</taxon>
        <taxon>Gunneridae</taxon>
        <taxon>Pentapetalae</taxon>
        <taxon>rosids</taxon>
        <taxon>malvids</taxon>
        <taxon>Malvales</taxon>
        <taxon>Malvaceae</taxon>
        <taxon>Malvoideae</taxon>
        <taxon>Hibiscus</taxon>
    </lineage>
</organism>
<sequence>MGVKDSGELSSFGDNDCGCQNSRSLNFGGFDEFEEGEGETFRDDDDHDDFVALNSYSVQCDRTDDLESDMRQLLRSLKPLQVFAVLLSLDDERIALQFFYWADRQWRHSDSLKECKLSELSLMSSPTTVSSRVNEVRNLMEKMVKESNLLPDMVTYNTLIHMLSKYGHADEALEFLQEAEARGFQIDKVGHSAIVHPYCKWGKLEEQNVSWTKLKKMLQHTYKHDCKPNTVSYTALLTGLCRSGNSLQAREMMDGSEEEFWTPNAITYSAMMHGLRKEGKLSEACDVAKKMISKGFFPNPVEINLIIESLCREGKMDDAKRFLEECLNKGCAVNIINSTTLIHGYCRKDDLEAAFSLLDDMYLRVAPNTCYIQNSHLSILPDGKGGRSVEIIGENAFKAEVQNSL</sequence>
<dbReference type="Pfam" id="PF12854">
    <property type="entry name" value="PPR_1"/>
    <property type="match status" value="3"/>
</dbReference>
<evidence type="ECO:0000256" key="1">
    <source>
        <dbReference type="ARBA" id="ARBA00022737"/>
    </source>
</evidence>
<protein>
    <submittedName>
        <fullName evidence="3">Detected protein of confused Function</fullName>
    </submittedName>
</protein>
<dbReference type="InterPro" id="IPR002885">
    <property type="entry name" value="PPR_rpt"/>
</dbReference>
<dbReference type="PANTHER" id="PTHR47942">
    <property type="entry name" value="TETRATRICOPEPTIDE REPEAT (TPR)-LIKE SUPERFAMILY PROTEIN-RELATED"/>
    <property type="match status" value="1"/>
</dbReference>
<name>A0A6A2XEJ9_HIBSY</name>
<dbReference type="NCBIfam" id="TIGR00756">
    <property type="entry name" value="PPR"/>
    <property type="match status" value="5"/>
</dbReference>